<dbReference type="Proteomes" id="UP000789525">
    <property type="component" value="Unassembled WGS sequence"/>
</dbReference>
<protein>
    <submittedName>
        <fullName evidence="1">17015_t:CDS:1</fullName>
    </submittedName>
</protein>
<proteinExistence type="predicted"/>
<evidence type="ECO:0000313" key="2">
    <source>
        <dbReference type="Proteomes" id="UP000789525"/>
    </source>
</evidence>
<accession>A0ACA9KP77</accession>
<name>A0ACA9KP77_9GLOM</name>
<gene>
    <name evidence="1" type="ORF">ACOLOM_LOCUS2154</name>
</gene>
<organism evidence="1 2">
    <name type="scientific">Acaulospora colombiana</name>
    <dbReference type="NCBI Taxonomy" id="27376"/>
    <lineage>
        <taxon>Eukaryota</taxon>
        <taxon>Fungi</taxon>
        <taxon>Fungi incertae sedis</taxon>
        <taxon>Mucoromycota</taxon>
        <taxon>Glomeromycotina</taxon>
        <taxon>Glomeromycetes</taxon>
        <taxon>Diversisporales</taxon>
        <taxon>Acaulosporaceae</taxon>
        <taxon>Acaulospora</taxon>
    </lineage>
</organism>
<reference evidence="1" key="1">
    <citation type="submission" date="2021-06" db="EMBL/GenBank/DDBJ databases">
        <authorList>
            <person name="Kallberg Y."/>
            <person name="Tangrot J."/>
            <person name="Rosling A."/>
        </authorList>
    </citation>
    <scope>NUCLEOTIDE SEQUENCE</scope>
    <source>
        <strain evidence="1">CL356</strain>
    </source>
</reference>
<keyword evidence="2" id="KW-1185">Reference proteome</keyword>
<comment type="caution">
    <text evidence="1">The sequence shown here is derived from an EMBL/GenBank/DDBJ whole genome shotgun (WGS) entry which is preliminary data.</text>
</comment>
<evidence type="ECO:0000313" key="1">
    <source>
        <dbReference type="EMBL" id="CAG8485304.1"/>
    </source>
</evidence>
<dbReference type="EMBL" id="CAJVPT010002681">
    <property type="protein sequence ID" value="CAG8485304.1"/>
    <property type="molecule type" value="Genomic_DNA"/>
</dbReference>
<sequence>SRVHKITLYQKNIKPGQIEISETARPEKFEGMDGSAKCIVNSFDINEVSQHLAQLCDTAIGAEDQASKANQEGIMCWSLYGRDFEFQVGEMSNKNKISEKKATTLIYNEIENQLSILRKKRSQYLSLQLPNISRDTLRKKTQRAVKTCKLFEKIGLDKIKHIKNYSANSISELTNDQIQEIINHGLESRISNSPSLEITPEVSSEDNIIEVSSETKVNIIPINKNSSNESRLPISILPNDPEEKRNLVIHTTLEQFNNLSLKRSNKYSDYYDYSGTCPTCNEEHKGYDVEGRWGDGNYCGEKTYRLYCRNRTFGGIPIVNVKA</sequence>
<feature type="non-terminal residue" evidence="1">
    <location>
        <position position="1"/>
    </location>
</feature>